<evidence type="ECO:0000313" key="3">
    <source>
        <dbReference type="EMBL" id="THG16336.1"/>
    </source>
</evidence>
<keyword evidence="4" id="KW-1185">Reference proteome</keyword>
<dbReference type="NCBIfam" id="TIGR01589">
    <property type="entry name" value="A_thal_3526"/>
    <property type="match status" value="1"/>
</dbReference>
<feature type="compositionally biased region" description="Acidic residues" evidence="1">
    <location>
        <begin position="71"/>
        <end position="83"/>
    </location>
</feature>
<dbReference type="STRING" id="542762.A0A4S4EK50"/>
<evidence type="ECO:0000256" key="2">
    <source>
        <dbReference type="SAM" id="Phobius"/>
    </source>
</evidence>
<dbReference type="InterPro" id="IPR006476">
    <property type="entry name" value="CHP01589_pln"/>
</dbReference>
<feature type="compositionally biased region" description="Polar residues" evidence="1">
    <location>
        <begin position="179"/>
        <end position="197"/>
    </location>
</feature>
<keyword evidence="2" id="KW-0472">Membrane</keyword>
<keyword evidence="2" id="KW-0812">Transmembrane</keyword>
<dbReference type="Proteomes" id="UP000306102">
    <property type="component" value="Unassembled WGS sequence"/>
</dbReference>
<dbReference type="PANTHER" id="PTHR31871">
    <property type="entry name" value="OS02G0137100 PROTEIN"/>
    <property type="match status" value="1"/>
</dbReference>
<feature type="region of interest" description="Disordered" evidence="1">
    <location>
        <begin position="69"/>
        <end position="94"/>
    </location>
</feature>
<gene>
    <name evidence="3" type="ORF">TEA_009689</name>
</gene>
<organism evidence="3 4">
    <name type="scientific">Camellia sinensis var. sinensis</name>
    <name type="common">China tea</name>
    <dbReference type="NCBI Taxonomy" id="542762"/>
    <lineage>
        <taxon>Eukaryota</taxon>
        <taxon>Viridiplantae</taxon>
        <taxon>Streptophyta</taxon>
        <taxon>Embryophyta</taxon>
        <taxon>Tracheophyta</taxon>
        <taxon>Spermatophyta</taxon>
        <taxon>Magnoliopsida</taxon>
        <taxon>eudicotyledons</taxon>
        <taxon>Gunneridae</taxon>
        <taxon>Pentapetalae</taxon>
        <taxon>asterids</taxon>
        <taxon>Ericales</taxon>
        <taxon>Theaceae</taxon>
        <taxon>Camellia</taxon>
    </lineage>
</organism>
<dbReference type="Pfam" id="PF09713">
    <property type="entry name" value="A_thal_3526"/>
    <property type="match status" value="1"/>
</dbReference>
<protein>
    <recommendedName>
        <fullName evidence="5">Angiotensin-converting enzyme 2</fullName>
    </recommendedName>
</protein>
<name>A0A4S4EK50_CAMSN</name>
<dbReference type="PANTHER" id="PTHR31871:SF9">
    <property type="entry name" value="HELICASE WITH ZINC FINGER PROTEIN"/>
    <property type="match status" value="1"/>
</dbReference>
<proteinExistence type="predicted"/>
<dbReference type="EMBL" id="SDRB02004119">
    <property type="protein sequence ID" value="THG16336.1"/>
    <property type="molecule type" value="Genomic_DNA"/>
</dbReference>
<sequence>MKCEKMMENKVENMEHEVEVEGSYERSRNLVFSATKQRKRGRPIKISKFIVQSGPIKRSLAAFSTQTLAEEKEENDEEDDDESTAVPNVSVDIERSRGQRTPPVAILVCSFLEFFNFCLFLLGFCVSLSGSSPKRFIFSLNLKLLRVRVSKFVDTKRVFAILEFHKALCKVSQNTPEIQSSTQVSHESQGDQQNNGTEAPLADSGSISTSSNDNKKVSREDIELVQNLIERCLQLYMNRDEVVKTLLNRARIDPGFSNLVWQKLEEENADFFRAYYIRLKLKKQIILFNHLLEHQYHLMKYPIPPKVPLAPIQNGIHPMPDAEVSHIHAEIDVGALHVMKSPSIHVTKTKILGLYQNKVSAVNNLPMGYPVLQQPPVSATGQPHLDSMACGISSCHVVNGVPAPGNFHPIRMNSGNDMVMDNSTPAAIPPSSAMSSMSDMPVSPTSVASTGHFPFTASDISGMGVDTSALDTAFTSDVANSVGLQLPPDNGVGNSRDSLRSLAQIPWNFSLSDLTADLSNLGDLGALGNYPGSPFLPSDSDILLDSPEQEDIVEEFFVDSVPGPPCSLSDEEKS</sequence>
<evidence type="ECO:0000313" key="4">
    <source>
        <dbReference type="Proteomes" id="UP000306102"/>
    </source>
</evidence>
<accession>A0A4S4EK50</accession>
<keyword evidence="2" id="KW-1133">Transmembrane helix</keyword>
<evidence type="ECO:0008006" key="5">
    <source>
        <dbReference type="Google" id="ProtNLM"/>
    </source>
</evidence>
<feature type="region of interest" description="Disordered" evidence="1">
    <location>
        <begin position="179"/>
        <end position="214"/>
    </location>
</feature>
<reference evidence="3 4" key="1">
    <citation type="journal article" date="2018" name="Proc. Natl. Acad. Sci. U.S.A.">
        <title>Draft genome sequence of Camellia sinensis var. sinensis provides insights into the evolution of the tea genome and tea quality.</title>
        <authorList>
            <person name="Wei C."/>
            <person name="Yang H."/>
            <person name="Wang S."/>
            <person name="Zhao J."/>
            <person name="Liu C."/>
            <person name="Gao L."/>
            <person name="Xia E."/>
            <person name="Lu Y."/>
            <person name="Tai Y."/>
            <person name="She G."/>
            <person name="Sun J."/>
            <person name="Cao H."/>
            <person name="Tong W."/>
            <person name="Gao Q."/>
            <person name="Li Y."/>
            <person name="Deng W."/>
            <person name="Jiang X."/>
            <person name="Wang W."/>
            <person name="Chen Q."/>
            <person name="Zhang S."/>
            <person name="Li H."/>
            <person name="Wu J."/>
            <person name="Wang P."/>
            <person name="Li P."/>
            <person name="Shi C."/>
            <person name="Zheng F."/>
            <person name="Jian J."/>
            <person name="Huang B."/>
            <person name="Shan D."/>
            <person name="Shi M."/>
            <person name="Fang C."/>
            <person name="Yue Y."/>
            <person name="Li F."/>
            <person name="Li D."/>
            <person name="Wei S."/>
            <person name="Han B."/>
            <person name="Jiang C."/>
            <person name="Yin Y."/>
            <person name="Xia T."/>
            <person name="Zhang Z."/>
            <person name="Bennetzen J.L."/>
            <person name="Zhao S."/>
            <person name="Wan X."/>
        </authorList>
    </citation>
    <scope>NUCLEOTIDE SEQUENCE [LARGE SCALE GENOMIC DNA]</scope>
    <source>
        <strain evidence="4">cv. Shuchazao</strain>
        <tissue evidence="3">Leaf</tissue>
    </source>
</reference>
<comment type="caution">
    <text evidence="3">The sequence shown here is derived from an EMBL/GenBank/DDBJ whole genome shotgun (WGS) entry which is preliminary data.</text>
</comment>
<evidence type="ECO:0000256" key="1">
    <source>
        <dbReference type="SAM" id="MobiDB-lite"/>
    </source>
</evidence>
<dbReference type="AlphaFoldDB" id="A0A4S4EK50"/>
<feature type="transmembrane region" description="Helical" evidence="2">
    <location>
        <begin position="104"/>
        <end position="124"/>
    </location>
</feature>